<dbReference type="Proteomes" id="UP000644693">
    <property type="component" value="Unassembled WGS sequence"/>
</dbReference>
<name>A0A919CID5_9GAMM</name>
<evidence type="ECO:0000256" key="2">
    <source>
        <dbReference type="ARBA" id="ARBA00022801"/>
    </source>
</evidence>
<dbReference type="Pfam" id="PF02551">
    <property type="entry name" value="Acyl_CoA_thio"/>
    <property type="match status" value="1"/>
</dbReference>
<dbReference type="InterPro" id="IPR042171">
    <property type="entry name" value="Acyl-CoA_hotdog"/>
</dbReference>
<dbReference type="InterPro" id="IPR029069">
    <property type="entry name" value="HotDog_dom_sf"/>
</dbReference>
<dbReference type="InterPro" id="IPR025652">
    <property type="entry name" value="TesB_C"/>
</dbReference>
<comment type="similarity">
    <text evidence="1">Belongs to the C/M/P thioester hydrolase family.</text>
</comment>
<protein>
    <submittedName>
        <fullName evidence="5">Acyl-CoA thioesterase II</fullName>
    </submittedName>
</protein>
<evidence type="ECO:0000259" key="4">
    <source>
        <dbReference type="Pfam" id="PF13622"/>
    </source>
</evidence>
<dbReference type="GO" id="GO:0047617">
    <property type="term" value="F:fatty acyl-CoA hydrolase activity"/>
    <property type="evidence" value="ECO:0007669"/>
    <property type="project" value="InterPro"/>
</dbReference>
<evidence type="ECO:0000256" key="1">
    <source>
        <dbReference type="ARBA" id="ARBA00006538"/>
    </source>
</evidence>
<comment type="caution">
    <text evidence="5">The sequence shown here is derived from an EMBL/GenBank/DDBJ whole genome shotgun (WGS) entry which is preliminary data.</text>
</comment>
<gene>
    <name evidence="5" type="ORF">GCM10007053_06320</name>
</gene>
<dbReference type="AlphaFoldDB" id="A0A919CID5"/>
<dbReference type="GO" id="GO:0009062">
    <property type="term" value="P:fatty acid catabolic process"/>
    <property type="evidence" value="ECO:0007669"/>
    <property type="project" value="TreeGrafter"/>
</dbReference>
<dbReference type="InterPro" id="IPR049449">
    <property type="entry name" value="TesB_ACOT8-like_N"/>
</dbReference>
<dbReference type="CDD" id="cd03444">
    <property type="entry name" value="Thioesterase_II_repeat1"/>
    <property type="match status" value="1"/>
</dbReference>
<dbReference type="CDD" id="cd03445">
    <property type="entry name" value="Thioesterase_II_repeat2"/>
    <property type="match status" value="1"/>
</dbReference>
<sequence>MLDQLLDVLQVKPEGELRFLGDNMHPKAYRVYGGQVLAQAVMAARYTVDDDRELHSQHAYFLRPGNPREDIHFTVEPALDGGSFSSRRVVASQQGKPILVSSISFQRPGEGEVFQASKPAMPAPDSLPSERELALKDGKLDDNFMITTGTDLDVRVEDPIDWDNPVERPPVIRAWMKTTEALPDQPALHQSVLAYMSDCFLIDVCLATRGLTFQDGSLQVASLDHALWFHRPLRADQWLLHEVHAEAMAGGRGLGRGNFYTEDGTLVATTMQQGLMRPR</sequence>
<dbReference type="EMBL" id="BMYM01000001">
    <property type="protein sequence ID" value="GHD27695.1"/>
    <property type="molecule type" value="Genomic_DNA"/>
</dbReference>
<accession>A0A919CID5</accession>
<dbReference type="Gene3D" id="2.40.160.210">
    <property type="entry name" value="Acyl-CoA thioesterase, double hotdog domain"/>
    <property type="match status" value="1"/>
</dbReference>
<evidence type="ECO:0000313" key="5">
    <source>
        <dbReference type="EMBL" id="GHD27695.1"/>
    </source>
</evidence>
<dbReference type="GO" id="GO:0005829">
    <property type="term" value="C:cytosol"/>
    <property type="evidence" value="ECO:0007669"/>
    <property type="project" value="TreeGrafter"/>
</dbReference>
<dbReference type="InterPro" id="IPR003703">
    <property type="entry name" value="Acyl_CoA_thio"/>
</dbReference>
<dbReference type="PANTHER" id="PTHR11066">
    <property type="entry name" value="ACYL-COA THIOESTERASE"/>
    <property type="match status" value="1"/>
</dbReference>
<keyword evidence="6" id="KW-1185">Reference proteome</keyword>
<feature type="domain" description="Acyl-CoA thioesterase 2 C-terminal" evidence="3">
    <location>
        <begin position="173"/>
        <end position="275"/>
    </location>
</feature>
<keyword evidence="2" id="KW-0378">Hydrolase</keyword>
<reference evidence="5" key="2">
    <citation type="submission" date="2020-09" db="EMBL/GenBank/DDBJ databases">
        <authorList>
            <person name="Sun Q."/>
            <person name="Kim S."/>
        </authorList>
    </citation>
    <scope>NUCLEOTIDE SEQUENCE</scope>
    <source>
        <strain evidence="5">KCTC 23430</strain>
    </source>
</reference>
<evidence type="ECO:0000259" key="3">
    <source>
        <dbReference type="Pfam" id="PF02551"/>
    </source>
</evidence>
<reference evidence="5" key="1">
    <citation type="journal article" date="2014" name="Int. J. Syst. Evol. Microbiol.">
        <title>Complete genome sequence of Corynebacterium casei LMG S-19264T (=DSM 44701T), isolated from a smear-ripened cheese.</title>
        <authorList>
            <consortium name="US DOE Joint Genome Institute (JGI-PGF)"/>
            <person name="Walter F."/>
            <person name="Albersmeier A."/>
            <person name="Kalinowski J."/>
            <person name="Ruckert C."/>
        </authorList>
    </citation>
    <scope>NUCLEOTIDE SEQUENCE</scope>
    <source>
        <strain evidence="5">KCTC 23430</strain>
    </source>
</reference>
<dbReference type="SUPFAM" id="SSF54637">
    <property type="entry name" value="Thioesterase/thiol ester dehydrase-isomerase"/>
    <property type="match status" value="2"/>
</dbReference>
<dbReference type="RefSeq" id="WP_189475059.1">
    <property type="nucleotide sequence ID" value="NZ_BMYM01000001.1"/>
</dbReference>
<dbReference type="Pfam" id="PF13622">
    <property type="entry name" value="4HBT_3"/>
    <property type="match status" value="1"/>
</dbReference>
<organism evidence="5 6">
    <name type="scientific">Parahalioglobus pacificus</name>
    <dbReference type="NCBI Taxonomy" id="930806"/>
    <lineage>
        <taxon>Bacteria</taxon>
        <taxon>Pseudomonadati</taxon>
        <taxon>Pseudomonadota</taxon>
        <taxon>Gammaproteobacteria</taxon>
        <taxon>Cellvibrionales</taxon>
        <taxon>Halieaceae</taxon>
        <taxon>Parahalioglobus</taxon>
    </lineage>
</organism>
<dbReference type="GO" id="GO:0006637">
    <property type="term" value="P:acyl-CoA metabolic process"/>
    <property type="evidence" value="ECO:0007669"/>
    <property type="project" value="InterPro"/>
</dbReference>
<feature type="domain" description="Acyl-CoA thioesterase-like N-terminal HotDog" evidence="4">
    <location>
        <begin position="24"/>
        <end position="106"/>
    </location>
</feature>
<evidence type="ECO:0000313" key="6">
    <source>
        <dbReference type="Proteomes" id="UP000644693"/>
    </source>
</evidence>
<dbReference type="PANTHER" id="PTHR11066:SF34">
    <property type="entry name" value="ACYL-COENZYME A THIOESTERASE 8"/>
    <property type="match status" value="1"/>
</dbReference>
<proteinExistence type="inferred from homology"/>